<evidence type="ECO:0000256" key="2">
    <source>
        <dbReference type="ARBA" id="ARBA00005717"/>
    </source>
</evidence>
<dbReference type="PROSITE" id="PS50250">
    <property type="entry name" value="PCI"/>
    <property type="match status" value="1"/>
</dbReference>
<dbReference type="GO" id="GO:0000502">
    <property type="term" value="C:proteasome complex"/>
    <property type="evidence" value="ECO:0007669"/>
    <property type="project" value="UniProtKB-KW"/>
</dbReference>
<dbReference type="SMART" id="SM00088">
    <property type="entry name" value="PINT"/>
    <property type="match status" value="1"/>
</dbReference>
<dbReference type="InterPro" id="IPR045135">
    <property type="entry name" value="Rpn7_N"/>
</dbReference>
<comment type="similarity">
    <text evidence="2">Belongs to the proteasome subunit S10 family.</text>
</comment>
<dbReference type="FunFam" id="1.25.40.570:FF:000005">
    <property type="entry name" value="26S proteasome regulatory subunit N7"/>
    <property type="match status" value="1"/>
</dbReference>
<dbReference type="Pfam" id="PF10602">
    <property type="entry name" value="RPN7"/>
    <property type="match status" value="1"/>
</dbReference>
<feature type="domain" description="PCI" evidence="6">
    <location>
        <begin position="190"/>
        <end position="358"/>
    </location>
</feature>
<dbReference type="Gene3D" id="1.25.40.570">
    <property type="match status" value="1"/>
</dbReference>
<comment type="caution">
    <text evidence="7">The sequence shown here is derived from an EMBL/GenBank/DDBJ whole genome shotgun (WGS) entry which is preliminary data.</text>
</comment>
<dbReference type="PANTHER" id="PTHR14145">
    <property type="entry name" value="26S PROTESOME SUBUNIT 6"/>
    <property type="match status" value="1"/>
</dbReference>
<evidence type="ECO:0000259" key="6">
    <source>
        <dbReference type="PROSITE" id="PS50250"/>
    </source>
</evidence>
<proteinExistence type="inferred from homology"/>
<organism evidence="7 8">
    <name type="scientific">Salix dunnii</name>
    <dbReference type="NCBI Taxonomy" id="1413687"/>
    <lineage>
        <taxon>Eukaryota</taxon>
        <taxon>Viridiplantae</taxon>
        <taxon>Streptophyta</taxon>
        <taxon>Embryophyta</taxon>
        <taxon>Tracheophyta</taxon>
        <taxon>Spermatophyta</taxon>
        <taxon>Magnoliopsida</taxon>
        <taxon>eudicotyledons</taxon>
        <taxon>Gunneridae</taxon>
        <taxon>Pentapetalae</taxon>
        <taxon>rosids</taxon>
        <taxon>fabids</taxon>
        <taxon>Malpighiales</taxon>
        <taxon>Salicaceae</taxon>
        <taxon>Saliceae</taxon>
        <taxon>Salix</taxon>
    </lineage>
</organism>
<dbReference type="EMBL" id="JADGMS010000012">
    <property type="protein sequence ID" value="KAF9671670.1"/>
    <property type="molecule type" value="Genomic_DNA"/>
</dbReference>
<dbReference type="GO" id="GO:0043161">
    <property type="term" value="P:proteasome-mediated ubiquitin-dependent protein catabolic process"/>
    <property type="evidence" value="ECO:0007669"/>
    <property type="project" value="TreeGrafter"/>
</dbReference>
<evidence type="ECO:0000313" key="8">
    <source>
        <dbReference type="Proteomes" id="UP000657918"/>
    </source>
</evidence>
<name>A0A835JIY0_9ROSI</name>
<keyword evidence="3" id="KW-0647">Proteasome</keyword>
<evidence type="ECO:0000256" key="4">
    <source>
        <dbReference type="ARBA" id="ARBA00075096"/>
    </source>
</evidence>
<dbReference type="Pfam" id="PF01399">
    <property type="entry name" value="PCI"/>
    <property type="match status" value="1"/>
</dbReference>
<dbReference type="InterPro" id="IPR011009">
    <property type="entry name" value="Kinase-like_dom_sf"/>
</dbReference>
<evidence type="ECO:0000256" key="5">
    <source>
        <dbReference type="SAM" id="Coils"/>
    </source>
</evidence>
<dbReference type="AlphaFoldDB" id="A0A835JIY0"/>
<dbReference type="Pfam" id="PF21154">
    <property type="entry name" value="RPN7_PSMD6_C"/>
    <property type="match status" value="1"/>
</dbReference>
<sequence>MENQEGTQQPHLVLANKLFLLTHNDVQDIEKVHLKEEVLTAIKTDDMVPLYETLMAESLLEKDQSLLDSMRAKNEDELKKLDEKIADAEENLGESEVREAHLAKSLFYIRIGDKDKALEQLKVTEGKTVAVGQRMDLVFYTLQLGFFYMDFDLISKSIDKANNLFEEGGDWERKNRLKVYEGLYCMSTRNFKKAADLFLDSISTFTTYELFPYDTFIFYTVLTSIISLDRVSLKQKVVDAPEILTVIGKIPHLSEFLNSLYDCQYKSFFSAFAGLTEQIKLDRYLHPHFRYYMREVRTVVYSQFLESYKSVTIEAMAKAFGVTLEFIDLELSRFIAAGKLHCKIDKVAGVLETNRPDAKNALYQATIKQGDFLLNRIQKLSRLKGASLVSLPKWDPCKPELPPLIMNSSEKLPQLGPITLTFASFDNELCWGRKKEEANSTFKRRCNYSMPRLLDFKDIQEKLYTQFRPWQRSFQFWVRAADIYTGYKVFQLRVSLVKDVEKREALWEGQHELAAEKIYAMCSDLGGFFLKVAQIIGKPDLAPAAWVRRLVTLYDRAPATPFDAVKLVLEKELGRSIEDIFERFDVEPLGSASIAQVHRARLKGDKSDVVVKVQHPRVQALMMTDIHNLQAFALYMQKTDIKFDLFSVTKEMEKQIGYEFDFTREADTMERIRQFLYENNKTSPVLVPRVLKDMVSRRAFVMEYMEGIPILNLGDEIAKRGINPGGKIAAATKQNILKSLTLAYGQMILKSGLFHADPHPGNILICKDYGQVKDLPDKLRLGYANLVLAIADGNPIRAAESYRELGIDTLSKCKNELQELFTLAQTMFDTKLPPGVAMLQPFSEDSSIKKISVETFPEELYSVLRTVHLLRGLSVGLGINYSCAEQWRPIAEEALHLAGRLKDTDLKTKHGRQRGDLLKTALFYTSTGWISNCTSFRCKTRWLNIIDGQTDQQDKVSHFDSDD</sequence>
<feature type="coiled-coil region" evidence="5">
    <location>
        <begin position="67"/>
        <end position="98"/>
    </location>
</feature>
<accession>A0A835JIY0</accession>
<dbReference type="InterPro" id="IPR004147">
    <property type="entry name" value="ABC1_dom"/>
</dbReference>
<keyword evidence="5" id="KW-0175">Coiled coil</keyword>
<dbReference type="CDD" id="cd05121">
    <property type="entry name" value="ABC1_ADCK3-like"/>
    <property type="match status" value="1"/>
</dbReference>
<dbReference type="InterPro" id="IPR036390">
    <property type="entry name" value="WH_DNA-bd_sf"/>
</dbReference>
<evidence type="ECO:0000256" key="3">
    <source>
        <dbReference type="ARBA" id="ARBA00022942"/>
    </source>
</evidence>
<dbReference type="InterPro" id="IPR000717">
    <property type="entry name" value="PCI_dom"/>
</dbReference>
<dbReference type="PANTHER" id="PTHR14145:SF1">
    <property type="entry name" value="26S PROTEASOME NON-ATPASE REGULATORY SUBUNIT 6"/>
    <property type="match status" value="1"/>
</dbReference>
<comment type="function">
    <text evidence="1">Acts as a regulatory subunit of the 26S proteasome which is involved in the ATP-dependent degradation of ubiquitinated proteins.</text>
</comment>
<dbReference type="OrthoDB" id="427480at2759"/>
<dbReference type="InterPro" id="IPR049549">
    <property type="entry name" value="RPN7_PSMD6_C"/>
</dbReference>
<dbReference type="Proteomes" id="UP000657918">
    <property type="component" value="Unassembled WGS sequence"/>
</dbReference>
<dbReference type="SUPFAM" id="SSF56112">
    <property type="entry name" value="Protein kinase-like (PK-like)"/>
    <property type="match status" value="1"/>
</dbReference>
<evidence type="ECO:0000256" key="1">
    <source>
        <dbReference type="ARBA" id="ARBA00002187"/>
    </source>
</evidence>
<evidence type="ECO:0000313" key="7">
    <source>
        <dbReference type="EMBL" id="KAF9671670.1"/>
    </source>
</evidence>
<dbReference type="Pfam" id="PF03109">
    <property type="entry name" value="ABC1"/>
    <property type="match status" value="1"/>
</dbReference>
<reference evidence="7 8" key="1">
    <citation type="submission" date="2020-10" db="EMBL/GenBank/DDBJ databases">
        <title>Plant Genome Project.</title>
        <authorList>
            <person name="Zhang R.-G."/>
        </authorList>
    </citation>
    <scope>NUCLEOTIDE SEQUENCE [LARGE SCALE GENOMIC DNA]</scope>
    <source>
        <strain evidence="7">FAFU-HL-1</strain>
        <tissue evidence="7">Leaf</tissue>
    </source>
</reference>
<keyword evidence="8" id="KW-1185">Reference proteome</keyword>
<dbReference type="SUPFAM" id="SSF46785">
    <property type="entry name" value="Winged helix' DNA-binding domain"/>
    <property type="match status" value="1"/>
</dbReference>
<gene>
    <name evidence="7" type="ORF">SADUNF_Sadunf12G0071700</name>
</gene>
<dbReference type="InterPro" id="IPR019585">
    <property type="entry name" value="Rpn7/CSN1"/>
</dbReference>
<protein>
    <recommendedName>
        <fullName evidence="4">26S proteasome regulatory subunit RPN7</fullName>
    </recommendedName>
</protein>